<reference evidence="2 3" key="1">
    <citation type="submission" date="2019-03" db="EMBL/GenBank/DDBJ databases">
        <title>Genomic Encyclopedia of Type Strains, Phase IV (KMG-IV): sequencing the most valuable type-strain genomes for metagenomic binning, comparative biology and taxonomic classification.</title>
        <authorList>
            <person name="Goeker M."/>
        </authorList>
    </citation>
    <scope>NUCLEOTIDE SEQUENCE [LARGE SCALE GENOMIC DNA]</scope>
    <source>
        <strain evidence="2 3">DSM 15534</strain>
    </source>
</reference>
<dbReference type="Proteomes" id="UP000294702">
    <property type="component" value="Unassembled WGS sequence"/>
</dbReference>
<keyword evidence="3" id="KW-1185">Reference proteome</keyword>
<dbReference type="Gene3D" id="3.40.1080.10">
    <property type="entry name" value="Glutaconate Coenzyme A-transferase"/>
    <property type="match status" value="1"/>
</dbReference>
<dbReference type="RefSeq" id="WP_132690153.1">
    <property type="nucleotide sequence ID" value="NZ_SMFT01000002.1"/>
</dbReference>
<dbReference type="EMBL" id="SMFT01000002">
    <property type="protein sequence ID" value="TCJ98626.1"/>
    <property type="molecule type" value="Genomic_DNA"/>
</dbReference>
<dbReference type="Pfam" id="PF01144">
    <property type="entry name" value="CoA_trans"/>
    <property type="match status" value="1"/>
</dbReference>
<evidence type="ECO:0000313" key="3">
    <source>
        <dbReference type="Proteomes" id="UP000294702"/>
    </source>
</evidence>
<comment type="caution">
    <text evidence="2">The sequence shown here is derived from an EMBL/GenBank/DDBJ whole genome shotgun (WGS) entry which is preliminary data.</text>
</comment>
<dbReference type="OrthoDB" id="9777193at2"/>
<keyword evidence="1 2" id="KW-0808">Transferase</keyword>
<dbReference type="NCBIfam" id="NF007394">
    <property type="entry name" value="PRK09920.1"/>
    <property type="match status" value="1"/>
</dbReference>
<dbReference type="PANTHER" id="PTHR13707:SF60">
    <property type="entry name" value="ACETATE COA-TRANSFERASE SUBUNIT ALPHA"/>
    <property type="match status" value="1"/>
</dbReference>
<evidence type="ECO:0000256" key="1">
    <source>
        <dbReference type="ARBA" id="ARBA00022679"/>
    </source>
</evidence>
<name>A0A4R1FTM7_9PAST</name>
<dbReference type="AlphaFoldDB" id="A0A4R1FTM7"/>
<dbReference type="PANTHER" id="PTHR13707">
    <property type="entry name" value="KETOACID-COENZYME A TRANSFERASE"/>
    <property type="match status" value="1"/>
</dbReference>
<dbReference type="SMART" id="SM00882">
    <property type="entry name" value="CoA_trans"/>
    <property type="match status" value="1"/>
</dbReference>
<protein>
    <submittedName>
        <fullName evidence="2">Acetate CoA/acetoacetate CoA-transferase alpha subunit</fullName>
    </submittedName>
</protein>
<gene>
    <name evidence="2" type="ORF">EV694_1039</name>
</gene>
<dbReference type="NCBIfam" id="TIGR02429">
    <property type="entry name" value="pcaI_scoA_fam"/>
    <property type="match status" value="1"/>
</dbReference>
<dbReference type="InterPro" id="IPR037171">
    <property type="entry name" value="NagB/RpiA_transferase-like"/>
</dbReference>
<organism evidence="2 3">
    <name type="scientific">Volucribacter psittacicida</name>
    <dbReference type="NCBI Taxonomy" id="203482"/>
    <lineage>
        <taxon>Bacteria</taxon>
        <taxon>Pseudomonadati</taxon>
        <taxon>Pseudomonadota</taxon>
        <taxon>Gammaproteobacteria</taxon>
        <taxon>Pasteurellales</taxon>
        <taxon>Pasteurellaceae</taxon>
        <taxon>Volucribacter</taxon>
    </lineage>
</organism>
<proteinExistence type="predicted"/>
<dbReference type="InterPro" id="IPR004165">
    <property type="entry name" value="CoA_trans_fam_I"/>
</dbReference>
<accession>A0A4R1FTM7</accession>
<sequence>MSKIIPINEIQQYLFDGMTIMSGGFMGIGTPSHIVQTILAAGIKDITLICSDTALIDTGVGPLIVNNRVKKVIASHIGTNPETGKKMIAGEIEVELVPQGTFAERIRAGGAGLGGILTPTGIGTVVEQGKQKIQVEGKDYLLELPLKADLAILKAHIADEAGNLIYDGAARNFNPIMALAGKTVIAEVDKVVKVGELDSNQIMTPATLVDHIITHN</sequence>
<dbReference type="SUPFAM" id="SSF100950">
    <property type="entry name" value="NagB/RpiA/CoA transferase-like"/>
    <property type="match status" value="1"/>
</dbReference>
<dbReference type="InterPro" id="IPR012792">
    <property type="entry name" value="3-oxoacid_CoA-transf_A"/>
</dbReference>
<evidence type="ECO:0000313" key="2">
    <source>
        <dbReference type="EMBL" id="TCJ98626.1"/>
    </source>
</evidence>
<dbReference type="GO" id="GO:0008410">
    <property type="term" value="F:CoA-transferase activity"/>
    <property type="evidence" value="ECO:0007669"/>
    <property type="project" value="InterPro"/>
</dbReference>